<name>A0A1H2MQA2_9ACTN</name>
<organism evidence="3 4">
    <name type="scientific">Microlunatus sagamiharensis</name>
    <dbReference type="NCBI Taxonomy" id="546874"/>
    <lineage>
        <taxon>Bacteria</taxon>
        <taxon>Bacillati</taxon>
        <taxon>Actinomycetota</taxon>
        <taxon>Actinomycetes</taxon>
        <taxon>Propionibacteriales</taxon>
        <taxon>Propionibacteriaceae</taxon>
        <taxon>Microlunatus</taxon>
    </lineage>
</organism>
<evidence type="ECO:0000256" key="1">
    <source>
        <dbReference type="SAM" id="MobiDB-lite"/>
    </source>
</evidence>
<sequence length="247" mass="27021">MDDGQVARFRGQLAFLLVLTLLVITGLFVGDHALRQRQDQNREERSSTSPPSSTPLIPLRRSSVVAASIDRGALSRKQAVTAAQNCLRGADRTTRPTTIHLARRTTTHRVVIFTAEDHIAYVCAGNDLKLYDGPNPPYIDDEHRREPADRLYGFTISASTSTSGNVTAVTSAAYRTEPEVATIQLRLTRGAQTGPWYPAALHDGYAFAEARLDFELGSGDPAPLDLDVEDRALDQNGQPLSILRVRG</sequence>
<protein>
    <submittedName>
        <fullName evidence="3">Uncharacterized protein</fullName>
    </submittedName>
</protein>
<evidence type="ECO:0000313" key="3">
    <source>
        <dbReference type="EMBL" id="SDU95155.1"/>
    </source>
</evidence>
<keyword evidence="2" id="KW-0812">Transmembrane</keyword>
<dbReference type="Proteomes" id="UP000198825">
    <property type="component" value="Chromosome I"/>
</dbReference>
<feature type="transmembrane region" description="Helical" evidence="2">
    <location>
        <begin position="12"/>
        <end position="30"/>
    </location>
</feature>
<feature type="compositionally biased region" description="Low complexity" evidence="1">
    <location>
        <begin position="47"/>
        <end position="57"/>
    </location>
</feature>
<reference evidence="4" key="1">
    <citation type="submission" date="2016-10" db="EMBL/GenBank/DDBJ databases">
        <authorList>
            <person name="Varghese N."/>
            <person name="Submissions S."/>
        </authorList>
    </citation>
    <scope>NUCLEOTIDE SEQUENCE [LARGE SCALE GENOMIC DNA]</scope>
    <source>
        <strain evidence="4">DSM 21743</strain>
    </source>
</reference>
<keyword evidence="2" id="KW-1133">Transmembrane helix</keyword>
<dbReference type="EMBL" id="LT629799">
    <property type="protein sequence ID" value="SDU95155.1"/>
    <property type="molecule type" value="Genomic_DNA"/>
</dbReference>
<keyword evidence="4" id="KW-1185">Reference proteome</keyword>
<dbReference type="AlphaFoldDB" id="A0A1H2MQA2"/>
<gene>
    <name evidence="3" type="ORF">SAMN04488544_2474</name>
</gene>
<proteinExistence type="predicted"/>
<dbReference type="RefSeq" id="WP_091074742.1">
    <property type="nucleotide sequence ID" value="NZ_LT629799.1"/>
</dbReference>
<evidence type="ECO:0000313" key="4">
    <source>
        <dbReference type="Proteomes" id="UP000198825"/>
    </source>
</evidence>
<accession>A0A1H2MQA2</accession>
<feature type="compositionally biased region" description="Basic and acidic residues" evidence="1">
    <location>
        <begin position="36"/>
        <end position="46"/>
    </location>
</feature>
<feature type="region of interest" description="Disordered" evidence="1">
    <location>
        <begin position="36"/>
        <end position="57"/>
    </location>
</feature>
<keyword evidence="2" id="KW-0472">Membrane</keyword>
<evidence type="ECO:0000256" key="2">
    <source>
        <dbReference type="SAM" id="Phobius"/>
    </source>
</evidence>